<organism evidence="9 10">
    <name type="scientific">Aquipseudomonas ullengensis</name>
    <dbReference type="NCBI Taxonomy" id="2759166"/>
    <lineage>
        <taxon>Bacteria</taxon>
        <taxon>Pseudomonadati</taxon>
        <taxon>Pseudomonadota</taxon>
        <taxon>Gammaproteobacteria</taxon>
        <taxon>Pseudomonadales</taxon>
        <taxon>Pseudomonadaceae</taxon>
        <taxon>Aquipseudomonas</taxon>
    </lineage>
</organism>
<evidence type="ECO:0000256" key="6">
    <source>
        <dbReference type="ARBA" id="ARBA00023136"/>
    </source>
</evidence>
<dbReference type="GO" id="GO:0050479">
    <property type="term" value="F:glyceryl-ether monooxygenase activity"/>
    <property type="evidence" value="ECO:0007669"/>
    <property type="project" value="TreeGrafter"/>
</dbReference>
<protein>
    <submittedName>
        <fullName evidence="9">Sterol desaturase family protein</fullName>
    </submittedName>
</protein>
<keyword evidence="2 7" id="KW-0812">Transmembrane</keyword>
<dbReference type="Proteomes" id="UP000542720">
    <property type="component" value="Unassembled WGS sequence"/>
</dbReference>
<feature type="transmembrane region" description="Helical" evidence="7">
    <location>
        <begin position="327"/>
        <end position="347"/>
    </location>
</feature>
<dbReference type="PANTHER" id="PTHR21624">
    <property type="entry name" value="STEROL DESATURASE-RELATED PROTEIN"/>
    <property type="match status" value="1"/>
</dbReference>
<evidence type="ECO:0000256" key="1">
    <source>
        <dbReference type="ARBA" id="ARBA00004127"/>
    </source>
</evidence>
<evidence type="ECO:0000256" key="7">
    <source>
        <dbReference type="SAM" id="Phobius"/>
    </source>
</evidence>
<comment type="subcellular location">
    <subcellularLocation>
        <location evidence="1">Endomembrane system</location>
        <topology evidence="1">Multi-pass membrane protein</topology>
    </subcellularLocation>
</comment>
<feature type="transmembrane region" description="Helical" evidence="7">
    <location>
        <begin position="134"/>
        <end position="160"/>
    </location>
</feature>
<evidence type="ECO:0000256" key="5">
    <source>
        <dbReference type="ARBA" id="ARBA00023098"/>
    </source>
</evidence>
<dbReference type="GO" id="GO:0012505">
    <property type="term" value="C:endomembrane system"/>
    <property type="evidence" value="ECO:0007669"/>
    <property type="project" value="UniProtKB-SubCell"/>
</dbReference>
<feature type="transmembrane region" description="Helical" evidence="7">
    <location>
        <begin position="302"/>
        <end position="321"/>
    </location>
</feature>
<feature type="transmembrane region" description="Helical" evidence="7">
    <location>
        <begin position="384"/>
        <end position="402"/>
    </location>
</feature>
<feature type="domain" description="Fatty acid hydroxylase" evidence="8">
    <location>
        <begin position="80"/>
        <end position="213"/>
    </location>
</feature>
<dbReference type="GO" id="GO:0016020">
    <property type="term" value="C:membrane"/>
    <property type="evidence" value="ECO:0007669"/>
    <property type="project" value="GOC"/>
</dbReference>
<dbReference type="GO" id="GO:0008610">
    <property type="term" value="P:lipid biosynthetic process"/>
    <property type="evidence" value="ECO:0007669"/>
    <property type="project" value="InterPro"/>
</dbReference>
<dbReference type="InterPro" id="IPR051689">
    <property type="entry name" value="Sterol_desaturase/TMEM195"/>
</dbReference>
<keyword evidence="5" id="KW-0443">Lipid metabolism</keyword>
<keyword evidence="6 7" id="KW-0472">Membrane</keyword>
<comment type="caution">
    <text evidence="9">The sequence shown here is derived from an EMBL/GenBank/DDBJ whole genome shotgun (WGS) entry which is preliminary data.</text>
</comment>
<dbReference type="AlphaFoldDB" id="A0A7W4Q8P5"/>
<dbReference type="InterPro" id="IPR006694">
    <property type="entry name" value="Fatty_acid_hydroxylase"/>
</dbReference>
<keyword evidence="3 7" id="KW-1133">Transmembrane helix</keyword>
<keyword evidence="10" id="KW-1185">Reference proteome</keyword>
<keyword evidence="4" id="KW-0560">Oxidoreductase</keyword>
<sequence>MNYILYAVPAFFLLIGIELLVDRWRGLSTYRLADALNSLSAGVLSTTSGLLTKAFGLVTYAFAWQHLALFELSVDNLWVWLFAFVFYDFCYYWLHRMGHERSILWAAHSVHHQSEEYNLSTALRQTSTGFLFGWIFYLPMAIAGVPPLVFLTVGALNLLYQFWVHTRHIPKLGWFEWFFITPSNHRVHHAQNQVYMDRNYGGVFILWDRLFGTFQEELDEHPVVFGVTVPLQSWNPLWANLQVYAALWQDARRTQSLRDKLRIWFMRTGWRPADVEARFPRSKPDLAQFRRFEVPLSRSRQLYALVQFVGYVAGGTWLLGVGGTLPLAQLLLGWGWMAFGLFSLGAWLENRSFAGRLELLRLLLNLPLLWLAQEQGLLASSMSAWALLAAYTGTSLLALALLQRQWVAPVRA</sequence>
<gene>
    <name evidence="9" type="ORF">H3H51_03210</name>
</gene>
<proteinExistence type="predicted"/>
<accession>A0A7W4Q8P5</accession>
<dbReference type="GO" id="GO:0005506">
    <property type="term" value="F:iron ion binding"/>
    <property type="evidence" value="ECO:0007669"/>
    <property type="project" value="InterPro"/>
</dbReference>
<evidence type="ECO:0000313" key="9">
    <source>
        <dbReference type="EMBL" id="MBB2494012.1"/>
    </source>
</evidence>
<reference evidence="9 10" key="1">
    <citation type="submission" date="2020-08" db="EMBL/GenBank/DDBJ databases">
        <authorList>
            <person name="Kim C.M."/>
        </authorList>
    </citation>
    <scope>NUCLEOTIDE SEQUENCE [LARGE SCALE GENOMIC DNA]</scope>
    <source>
        <strain evidence="9 10">UL070</strain>
    </source>
</reference>
<feature type="transmembrane region" description="Helical" evidence="7">
    <location>
        <begin position="76"/>
        <end position="94"/>
    </location>
</feature>
<name>A0A7W4Q8P5_9GAMM</name>
<dbReference type="EMBL" id="JACJUD010000001">
    <property type="protein sequence ID" value="MBB2494012.1"/>
    <property type="molecule type" value="Genomic_DNA"/>
</dbReference>
<dbReference type="PANTHER" id="PTHR21624:SF1">
    <property type="entry name" value="ALKYLGLYCEROL MONOOXYGENASE"/>
    <property type="match status" value="1"/>
</dbReference>
<evidence type="ECO:0000256" key="2">
    <source>
        <dbReference type="ARBA" id="ARBA00022692"/>
    </source>
</evidence>
<evidence type="ECO:0000259" key="8">
    <source>
        <dbReference type="Pfam" id="PF04116"/>
    </source>
</evidence>
<evidence type="ECO:0000256" key="3">
    <source>
        <dbReference type="ARBA" id="ARBA00022989"/>
    </source>
</evidence>
<dbReference type="Pfam" id="PF04116">
    <property type="entry name" value="FA_hydroxylase"/>
    <property type="match status" value="1"/>
</dbReference>
<dbReference type="GO" id="GO:0006643">
    <property type="term" value="P:membrane lipid metabolic process"/>
    <property type="evidence" value="ECO:0007669"/>
    <property type="project" value="TreeGrafter"/>
</dbReference>
<feature type="transmembrane region" description="Helical" evidence="7">
    <location>
        <begin position="43"/>
        <end position="64"/>
    </location>
</feature>
<evidence type="ECO:0000256" key="4">
    <source>
        <dbReference type="ARBA" id="ARBA00023002"/>
    </source>
</evidence>
<dbReference type="RefSeq" id="WP_183087571.1">
    <property type="nucleotide sequence ID" value="NZ_JACJUD010000001.1"/>
</dbReference>
<evidence type="ECO:0000313" key="10">
    <source>
        <dbReference type="Proteomes" id="UP000542720"/>
    </source>
</evidence>